<dbReference type="PRINTS" id="PR00420">
    <property type="entry name" value="RNGMNOXGNASE"/>
</dbReference>
<keyword evidence="3" id="KW-0274">FAD</keyword>
<feature type="transmembrane region" description="Helical" evidence="5">
    <location>
        <begin position="7"/>
        <end position="24"/>
    </location>
</feature>
<dbReference type="OMA" id="TIEREPM"/>
<evidence type="ECO:0000256" key="1">
    <source>
        <dbReference type="ARBA" id="ARBA00001974"/>
    </source>
</evidence>
<dbReference type="SUPFAM" id="SSF51905">
    <property type="entry name" value="FAD/NAD(P)-binding domain"/>
    <property type="match status" value="1"/>
</dbReference>
<dbReference type="STRING" id="4829.A0A168P5G6"/>
<proteinExistence type="predicted"/>
<dbReference type="Pfam" id="PF01494">
    <property type="entry name" value="FAD_binding_3"/>
    <property type="match status" value="1"/>
</dbReference>
<feature type="domain" description="FAD-binding" evidence="6">
    <location>
        <begin position="5"/>
        <end position="366"/>
    </location>
</feature>
<keyword evidence="5" id="KW-0812">Transmembrane</keyword>
<keyword evidence="2" id="KW-0285">Flavoprotein</keyword>
<dbReference type="OrthoDB" id="2690153at2759"/>
<evidence type="ECO:0000313" key="7">
    <source>
        <dbReference type="EMBL" id="SAM01786.1"/>
    </source>
</evidence>
<evidence type="ECO:0000256" key="3">
    <source>
        <dbReference type="ARBA" id="ARBA00022827"/>
    </source>
</evidence>
<evidence type="ECO:0000256" key="5">
    <source>
        <dbReference type="SAM" id="Phobius"/>
    </source>
</evidence>
<reference evidence="7" key="1">
    <citation type="submission" date="2016-04" db="EMBL/GenBank/DDBJ databases">
        <authorList>
            <person name="Evans L.H."/>
            <person name="Alamgir A."/>
            <person name="Owens N."/>
            <person name="Weber N.D."/>
            <person name="Virtaneva K."/>
            <person name="Barbian K."/>
            <person name="Babar A."/>
            <person name="Rosenke K."/>
        </authorList>
    </citation>
    <scope>NUCLEOTIDE SEQUENCE [LARGE SCALE GENOMIC DNA]</scope>
    <source>
        <strain evidence="7">CBS 101.48</strain>
    </source>
</reference>
<evidence type="ECO:0000313" key="8">
    <source>
        <dbReference type="Proteomes" id="UP000078561"/>
    </source>
</evidence>
<keyword evidence="4" id="KW-0560">Oxidoreductase</keyword>
<keyword evidence="8" id="KW-1185">Reference proteome</keyword>
<dbReference type="InterPro" id="IPR050641">
    <property type="entry name" value="RIFMO-like"/>
</dbReference>
<protein>
    <recommendedName>
        <fullName evidence="6">FAD-binding domain-containing protein</fullName>
    </recommendedName>
</protein>
<dbReference type="Gene3D" id="3.30.70.2450">
    <property type="match status" value="1"/>
</dbReference>
<dbReference type="EMBL" id="LT553587">
    <property type="protein sequence ID" value="SAM01786.1"/>
    <property type="molecule type" value="Genomic_DNA"/>
</dbReference>
<dbReference type="Gene3D" id="3.50.50.60">
    <property type="entry name" value="FAD/NAD(P)-binding domain"/>
    <property type="match status" value="1"/>
</dbReference>
<organism evidence="7">
    <name type="scientific">Absidia glauca</name>
    <name type="common">Pin mould</name>
    <dbReference type="NCBI Taxonomy" id="4829"/>
    <lineage>
        <taxon>Eukaryota</taxon>
        <taxon>Fungi</taxon>
        <taxon>Fungi incertae sedis</taxon>
        <taxon>Mucoromycota</taxon>
        <taxon>Mucoromycotina</taxon>
        <taxon>Mucoromycetes</taxon>
        <taxon>Mucorales</taxon>
        <taxon>Cunninghamellaceae</taxon>
        <taxon>Absidia</taxon>
    </lineage>
</organism>
<dbReference type="InterPro" id="IPR036188">
    <property type="entry name" value="FAD/NAD-bd_sf"/>
</dbReference>
<gene>
    <name evidence="7" type="primary">ABSGL_07535.1 scaffold 8890</name>
</gene>
<dbReference type="InterPro" id="IPR002938">
    <property type="entry name" value="FAD-bd"/>
</dbReference>
<keyword evidence="5" id="KW-1133">Transmembrane helix</keyword>
<comment type="cofactor">
    <cofactor evidence="1">
        <name>FAD</name>
        <dbReference type="ChEBI" id="CHEBI:57692"/>
    </cofactor>
</comment>
<dbReference type="AlphaFoldDB" id="A0A168P5G6"/>
<dbReference type="GO" id="GO:0071949">
    <property type="term" value="F:FAD binding"/>
    <property type="evidence" value="ECO:0007669"/>
    <property type="project" value="InterPro"/>
</dbReference>
<keyword evidence="5" id="KW-0472">Membrane</keyword>
<accession>A0A168P5G6</accession>
<dbReference type="InParanoid" id="A0A168P5G6"/>
<sequence length="598" mass="67058">MKQIVDVIVIGAGPVGLFCAYLLIKAGHSVYLLDKKEGPTEQSRAFNITPRSLEILQHHGLAYRILQQAISIRGALLYVNGSIIGDVFFEEVDCVFPQLTSLGQSSVERIIIEEIEKLQGKVAWQTELISYEQLGDQVVAQVKDHTNGEAKEISAKYIVGADGCHSKVRKQNPTWTYEGHSIKSQFALADLVLEGPDIARIRNRQVVFYHSRGGCILIPLPHHGTEDQITLRMVANVGSYETDDGPRVTHGVDNPREILTLDKVKELLDKRTEGLRVTIKKSLWLTYFNVNERIANGFRRDRAFLIGDAAHCHSPAGGQGMNIGFQDAENLAWKLSLALKGESSDPEKLLDSFTIEREPMVKSVMTTAGTLSRVLLADTYVMGVIRYVAISAAFNIPAIRRNMVNRLLQIDFKLGESPILAQPGTNQHTLLQHGQFLKDTRVLLNKDVAQKVDRKTIYQIMESLNDKHMVFWVITRQTWQHQPETDLTNAFIDGISSFKSCRGVVFQSITQFARYNDDKRSNNKVDHWIDTHTMSSTDSLSSRLGYTTYLAASKSVTPAAALVILRPDRYVAYSSLVSTHVELDQAFAFLNSYLLRNK</sequence>
<evidence type="ECO:0000256" key="2">
    <source>
        <dbReference type="ARBA" id="ARBA00022630"/>
    </source>
</evidence>
<dbReference type="Proteomes" id="UP000078561">
    <property type="component" value="Unassembled WGS sequence"/>
</dbReference>
<dbReference type="PANTHER" id="PTHR43004:SF19">
    <property type="entry name" value="BINDING MONOOXYGENASE, PUTATIVE (JCVI)-RELATED"/>
    <property type="match status" value="1"/>
</dbReference>
<dbReference type="PANTHER" id="PTHR43004">
    <property type="entry name" value="TRK SYSTEM POTASSIUM UPTAKE PROTEIN"/>
    <property type="match status" value="1"/>
</dbReference>
<name>A0A168P5G6_ABSGL</name>
<dbReference type="GO" id="GO:0016709">
    <property type="term" value="F:oxidoreductase activity, acting on paired donors, with incorporation or reduction of molecular oxygen, NAD(P)H as one donor, and incorporation of one atom of oxygen"/>
    <property type="evidence" value="ECO:0007669"/>
    <property type="project" value="UniProtKB-ARBA"/>
</dbReference>
<evidence type="ECO:0000256" key="4">
    <source>
        <dbReference type="ARBA" id="ARBA00023002"/>
    </source>
</evidence>
<evidence type="ECO:0000259" key="6">
    <source>
        <dbReference type="Pfam" id="PF01494"/>
    </source>
</evidence>